<dbReference type="PANTHER" id="PTHR43918:SF4">
    <property type="entry name" value="CARBOXYLIC ESTER HYDROLASE"/>
    <property type="match status" value="1"/>
</dbReference>
<protein>
    <recommendedName>
        <fullName evidence="3">Carboxylic ester hydrolase</fullName>
        <ecNumber evidence="3">3.1.1.-</ecNumber>
    </recommendedName>
</protein>
<accession>A0A4Z1PHD7</accession>
<dbReference type="InterPro" id="IPR029058">
    <property type="entry name" value="AB_hydrolase_fold"/>
</dbReference>
<dbReference type="PANTHER" id="PTHR43918">
    <property type="entry name" value="ACETYLCHOLINESTERASE"/>
    <property type="match status" value="1"/>
</dbReference>
<keyword evidence="2 3" id="KW-0378">Hydrolase</keyword>
<evidence type="ECO:0000256" key="1">
    <source>
        <dbReference type="ARBA" id="ARBA00005964"/>
    </source>
</evidence>
<evidence type="ECO:0000256" key="2">
    <source>
        <dbReference type="ARBA" id="ARBA00022801"/>
    </source>
</evidence>
<dbReference type="Proteomes" id="UP000298493">
    <property type="component" value="Unassembled WGS sequence"/>
</dbReference>
<evidence type="ECO:0000313" key="5">
    <source>
        <dbReference type="EMBL" id="TID28006.1"/>
    </source>
</evidence>
<dbReference type="OrthoDB" id="408631at2759"/>
<feature type="domain" description="Carboxylesterase type B" evidence="4">
    <location>
        <begin position="25"/>
        <end position="355"/>
    </location>
</feature>
<reference evidence="5 6" key="1">
    <citation type="submission" date="2019-04" db="EMBL/GenBank/DDBJ databases">
        <title>High contiguity whole genome sequence and gene annotation resource for two Venturia nashicola isolates.</title>
        <authorList>
            <person name="Prokchorchik M."/>
            <person name="Won K."/>
            <person name="Lee Y."/>
            <person name="Choi E.D."/>
            <person name="Segonzac C."/>
            <person name="Sohn K.H."/>
        </authorList>
    </citation>
    <scope>NUCLEOTIDE SEQUENCE [LARGE SCALE GENOMIC DNA]</scope>
    <source>
        <strain evidence="5 6">PRI2</strain>
    </source>
</reference>
<dbReference type="Gene3D" id="3.40.50.1820">
    <property type="entry name" value="alpha/beta hydrolase"/>
    <property type="match status" value="2"/>
</dbReference>
<gene>
    <name evidence="5" type="ORF">E6O75_ATG00773</name>
</gene>
<name>A0A4Z1PHD7_9PEZI</name>
<dbReference type="InterPro" id="IPR050654">
    <property type="entry name" value="AChE-related_enzymes"/>
</dbReference>
<evidence type="ECO:0000256" key="3">
    <source>
        <dbReference type="RuleBase" id="RU361235"/>
    </source>
</evidence>
<feature type="domain" description="Carboxylesterase type B" evidence="4">
    <location>
        <begin position="366"/>
        <end position="474"/>
    </location>
</feature>
<dbReference type="STRING" id="86259.A0A4Z1PHD7"/>
<dbReference type="PROSITE" id="PS00122">
    <property type="entry name" value="CARBOXYLESTERASE_B_1"/>
    <property type="match status" value="1"/>
</dbReference>
<keyword evidence="6" id="KW-1185">Reference proteome</keyword>
<comment type="similarity">
    <text evidence="1 3">Belongs to the type-B carboxylesterase/lipase family.</text>
</comment>
<dbReference type="AlphaFoldDB" id="A0A4Z1PHD7"/>
<dbReference type="Pfam" id="PF00135">
    <property type="entry name" value="COesterase"/>
    <property type="match status" value="2"/>
</dbReference>
<organism evidence="5 6">
    <name type="scientific">Venturia nashicola</name>
    <dbReference type="NCBI Taxonomy" id="86259"/>
    <lineage>
        <taxon>Eukaryota</taxon>
        <taxon>Fungi</taxon>
        <taxon>Dikarya</taxon>
        <taxon>Ascomycota</taxon>
        <taxon>Pezizomycotina</taxon>
        <taxon>Dothideomycetes</taxon>
        <taxon>Pleosporomycetidae</taxon>
        <taxon>Venturiales</taxon>
        <taxon>Venturiaceae</taxon>
        <taxon>Venturia</taxon>
    </lineage>
</organism>
<comment type="caution">
    <text evidence="5">The sequence shown here is derived from an EMBL/GenBank/DDBJ whole genome shotgun (WGS) entry which is preliminary data.</text>
</comment>
<proteinExistence type="inferred from homology"/>
<evidence type="ECO:0000313" key="6">
    <source>
        <dbReference type="Proteomes" id="UP000298493"/>
    </source>
</evidence>
<dbReference type="EMBL" id="SNSC02000001">
    <property type="protein sequence ID" value="TID28006.1"/>
    <property type="molecule type" value="Genomic_DNA"/>
</dbReference>
<dbReference type="SUPFAM" id="SSF53474">
    <property type="entry name" value="alpha/beta-Hydrolases"/>
    <property type="match status" value="1"/>
</dbReference>
<dbReference type="EC" id="3.1.1.-" evidence="3"/>
<dbReference type="InterPro" id="IPR019826">
    <property type="entry name" value="Carboxylesterase_B_AS"/>
</dbReference>
<dbReference type="InterPro" id="IPR002018">
    <property type="entry name" value="CarbesteraseB"/>
</dbReference>
<sequence length="494" mass="52671">MRHSSLTLAFTTLAHSRATFNVGEAVKTTSGTIIGQASKWQPEVSEYLGIPFAKPPEGELRWAAPQPITDSSQTINATKYGWACPESASKFSQGIPGGAAASGASDAAMQKEDCLSLNIYTKPQVGEKKKAVLVWIYGGGFVYGSNDNPAYNGAHLAEDHDVISVAVNYRLHALGFPGVGLPEKNLGLLDQRLAVEWLRDNIEKFGGDPKRMILHGQSAGGASVDYYSYAWTADPIVSGFIPQSGSAAIRMPTPAAAGSNATNTATSQWSALSEKLGCGAVSATEVDKTLSCMRAKPLKDIMEATAPVRGAQAMGSWGPKIDNKIVFEDLQERGNTGKFVKAPIFVGNTNNEVQTKVGSSAAMKSNCGPRRAAQLRKDAGIPAWRYIYAGEFENQKKAGPCRPNSEGACHSAEIAIVFGTSPMKKGGPDTEKEKNLVATLGKAWTEFAKDPAHGLEKMGWPQYDKSKPSVIVMGGKDSDEIKFESVDQLDTACT</sequence>
<evidence type="ECO:0000259" key="4">
    <source>
        <dbReference type="Pfam" id="PF00135"/>
    </source>
</evidence>
<dbReference type="GO" id="GO:0052689">
    <property type="term" value="F:carboxylic ester hydrolase activity"/>
    <property type="evidence" value="ECO:0007669"/>
    <property type="project" value="TreeGrafter"/>
</dbReference>